<keyword evidence="3" id="KW-1185">Reference proteome</keyword>
<name>A0A5B7K1L3_PORTR</name>
<dbReference type="EMBL" id="VSRR010134051">
    <property type="protein sequence ID" value="MPD02981.1"/>
    <property type="molecule type" value="Genomic_DNA"/>
</dbReference>
<reference evidence="2 3" key="1">
    <citation type="submission" date="2019-05" db="EMBL/GenBank/DDBJ databases">
        <title>Another draft genome of Portunus trituberculatus and its Hox gene families provides insights of decapod evolution.</title>
        <authorList>
            <person name="Jeong J.-H."/>
            <person name="Song I."/>
            <person name="Kim S."/>
            <person name="Choi T."/>
            <person name="Kim D."/>
            <person name="Ryu S."/>
            <person name="Kim W."/>
        </authorList>
    </citation>
    <scope>NUCLEOTIDE SEQUENCE [LARGE SCALE GENOMIC DNA]</scope>
    <source>
        <tissue evidence="2">Muscle</tissue>
    </source>
</reference>
<protein>
    <submittedName>
        <fullName evidence="2">Uncharacterized protein</fullName>
    </submittedName>
</protein>
<accession>A0A5B7K1L3</accession>
<evidence type="ECO:0000313" key="2">
    <source>
        <dbReference type="EMBL" id="MPD02981.1"/>
    </source>
</evidence>
<evidence type="ECO:0000256" key="1">
    <source>
        <dbReference type="SAM" id="MobiDB-lite"/>
    </source>
</evidence>
<gene>
    <name evidence="2" type="ORF">E2C01_098594</name>
</gene>
<feature type="region of interest" description="Disordered" evidence="1">
    <location>
        <begin position="1"/>
        <end position="49"/>
    </location>
</feature>
<organism evidence="2 3">
    <name type="scientific">Portunus trituberculatus</name>
    <name type="common">Swimming crab</name>
    <name type="synonym">Neptunus trituberculatus</name>
    <dbReference type="NCBI Taxonomy" id="210409"/>
    <lineage>
        <taxon>Eukaryota</taxon>
        <taxon>Metazoa</taxon>
        <taxon>Ecdysozoa</taxon>
        <taxon>Arthropoda</taxon>
        <taxon>Crustacea</taxon>
        <taxon>Multicrustacea</taxon>
        <taxon>Malacostraca</taxon>
        <taxon>Eumalacostraca</taxon>
        <taxon>Eucarida</taxon>
        <taxon>Decapoda</taxon>
        <taxon>Pleocyemata</taxon>
        <taxon>Brachyura</taxon>
        <taxon>Eubrachyura</taxon>
        <taxon>Portunoidea</taxon>
        <taxon>Portunidae</taxon>
        <taxon>Portuninae</taxon>
        <taxon>Portunus</taxon>
    </lineage>
</organism>
<feature type="compositionally biased region" description="Basic residues" evidence="1">
    <location>
        <begin position="10"/>
        <end position="23"/>
    </location>
</feature>
<sequence>MERRTMATTCRRHHDHHASHTTHHHGDPRYKTARPLSKPTPLLGCPEQG</sequence>
<evidence type="ECO:0000313" key="3">
    <source>
        <dbReference type="Proteomes" id="UP000324222"/>
    </source>
</evidence>
<dbReference type="AlphaFoldDB" id="A0A5B7K1L3"/>
<proteinExistence type="predicted"/>
<dbReference type="Proteomes" id="UP000324222">
    <property type="component" value="Unassembled WGS sequence"/>
</dbReference>
<comment type="caution">
    <text evidence="2">The sequence shown here is derived from an EMBL/GenBank/DDBJ whole genome shotgun (WGS) entry which is preliminary data.</text>
</comment>